<proteinExistence type="predicted"/>
<reference evidence="1" key="1">
    <citation type="journal article" date="2021" name="Proc. Natl. Acad. Sci. U.S.A.">
        <title>A Catalog of Tens of Thousands of Viruses from Human Metagenomes Reveals Hidden Associations with Chronic Diseases.</title>
        <authorList>
            <person name="Tisza M.J."/>
            <person name="Buck C.B."/>
        </authorList>
    </citation>
    <scope>NUCLEOTIDE SEQUENCE</scope>
    <source>
        <strain evidence="1">CtkfK18</strain>
    </source>
</reference>
<dbReference type="EMBL" id="BK016265">
    <property type="protein sequence ID" value="DAG05939.1"/>
    <property type="molecule type" value="Genomic_DNA"/>
</dbReference>
<sequence length="85" mass="10491">MLRSLDTYDYEYRNFIDYDVHNCNFDFYKHNLNKVAYIRNKLSDISKEYQLSFDSEYFDIKKYFESKLFEAIYELDDYNSNVKVA</sequence>
<name>A0A8S5VH46_9CAUD</name>
<organism evidence="1">
    <name type="scientific">Myoviridae sp. ctkfK18</name>
    <dbReference type="NCBI Taxonomy" id="2825165"/>
    <lineage>
        <taxon>Viruses</taxon>
        <taxon>Duplodnaviria</taxon>
        <taxon>Heunggongvirae</taxon>
        <taxon>Uroviricota</taxon>
        <taxon>Caudoviricetes</taxon>
    </lineage>
</organism>
<evidence type="ECO:0000313" key="1">
    <source>
        <dbReference type="EMBL" id="DAG05939.1"/>
    </source>
</evidence>
<protein>
    <submittedName>
        <fullName evidence="1">Uncharacterized protein</fullName>
    </submittedName>
</protein>
<accession>A0A8S5VH46</accession>